<evidence type="ECO:0000313" key="1">
    <source>
        <dbReference type="EMBL" id="UDL16017.1"/>
    </source>
</evidence>
<evidence type="ECO:0000313" key="2">
    <source>
        <dbReference type="Proteomes" id="UP000827768"/>
    </source>
</evidence>
<keyword evidence="2" id="KW-1185">Reference proteome</keyword>
<name>A0AAE8YA40_9CAUD</name>
<dbReference type="KEGG" id="vg:80019908"/>
<gene>
    <name evidence="1" type="primary">267</name>
    <name evidence="1" type="ORF">SEA_PUMPERNICKEL_267</name>
</gene>
<protein>
    <submittedName>
        <fullName evidence="1">Uncharacterized protein</fullName>
    </submittedName>
</protein>
<organism evidence="1 2">
    <name type="scientific">Microbacterium phage Pumpernickel</name>
    <dbReference type="NCBI Taxonomy" id="2885983"/>
    <lineage>
        <taxon>Viruses</taxon>
        <taxon>Duplodnaviria</taxon>
        <taxon>Heunggongvirae</taxon>
        <taxon>Uroviricota</taxon>
        <taxon>Caudoviricetes</taxon>
        <taxon>Pumpernickelvirus</taxon>
        <taxon>Pumpernickelvirus pumpernickel</taxon>
    </lineage>
</organism>
<sequence>MKGDWVTASAGNGCSVVGQSLTGMDLTGNAIMDIWVQGDGGPGASVTINVNYWDVEVLYPDLVSRGNMR</sequence>
<proteinExistence type="predicted"/>
<reference evidence="1" key="1">
    <citation type="submission" date="2021-09" db="EMBL/GenBank/DDBJ databases">
        <authorList>
            <person name="Andersen S.H."/>
            <person name="Beall E.A."/>
            <person name="Cappelle B."/>
            <person name="Falteisek K.J."/>
            <person name="Fenske B.A."/>
            <person name="Gansluckner N.W."/>
            <person name="Gilbertson S.M."/>
            <person name="Krings K.J."/>
            <person name="Mobeck M."/>
            <person name="Odeku J.O."/>
            <person name="Poncelet M.E."/>
            <person name="Rohr J.R."/>
            <person name="Rolands L."/>
            <person name="Whipple C.D."/>
            <person name="Whipple E.M."/>
            <person name="Spring A.M."/>
            <person name="Klyczek K."/>
            <person name="Garlena R.A."/>
            <person name="Russell D.A."/>
            <person name="Pope W.H."/>
            <person name="Jacobs-Sera D."/>
            <person name="Hatfull G.F."/>
        </authorList>
    </citation>
    <scope>NUCLEOTIDE SEQUENCE</scope>
</reference>
<dbReference type="Proteomes" id="UP000827768">
    <property type="component" value="Segment"/>
</dbReference>
<dbReference type="RefSeq" id="YP_010755257.1">
    <property type="nucleotide sequence ID" value="NC_073468.1"/>
</dbReference>
<accession>A0AAE8YA40</accession>
<dbReference type="GeneID" id="80019908"/>
<dbReference type="EMBL" id="OK040790">
    <property type="protein sequence ID" value="UDL16017.1"/>
    <property type="molecule type" value="Genomic_DNA"/>
</dbReference>